<keyword evidence="9" id="KW-0119">Carbohydrate metabolism</keyword>
<dbReference type="Proteomes" id="UP000532121">
    <property type="component" value="Unassembled WGS sequence"/>
</dbReference>
<dbReference type="UniPathway" id="UPA00238"/>
<organism evidence="12 13">
    <name type="scientific">Streptococcus ratti</name>
    <dbReference type="NCBI Taxonomy" id="1341"/>
    <lineage>
        <taxon>Bacteria</taxon>
        <taxon>Bacillati</taxon>
        <taxon>Bacillota</taxon>
        <taxon>Bacilli</taxon>
        <taxon>Lactobacillales</taxon>
        <taxon>Streptococcaceae</taxon>
        <taxon>Streptococcus</taxon>
    </lineage>
</organism>
<keyword evidence="5 8" id="KW-0378">Hydrolase</keyword>
<dbReference type="GO" id="GO:0005985">
    <property type="term" value="P:sucrose metabolic process"/>
    <property type="evidence" value="ECO:0007669"/>
    <property type="project" value="UniProtKB-UniPathway"/>
</dbReference>
<comment type="pathway">
    <text evidence="1 9">Glycan biosynthesis; sucrose metabolism.</text>
</comment>
<keyword evidence="6 8" id="KW-0326">Glycosidase</keyword>
<evidence type="ECO:0000256" key="3">
    <source>
        <dbReference type="ARBA" id="ARBA00012758"/>
    </source>
</evidence>
<dbReference type="InterPro" id="IPR013320">
    <property type="entry name" value="ConA-like_dom_sf"/>
</dbReference>
<dbReference type="PANTHER" id="PTHR43101">
    <property type="entry name" value="BETA-FRUCTOSIDASE"/>
    <property type="match status" value="1"/>
</dbReference>
<dbReference type="PANTHER" id="PTHR43101:SF1">
    <property type="entry name" value="BETA-FRUCTOSIDASE"/>
    <property type="match status" value="1"/>
</dbReference>
<dbReference type="AlphaFoldDB" id="A0A7X9LF16"/>
<evidence type="ECO:0000259" key="11">
    <source>
        <dbReference type="Pfam" id="PF08244"/>
    </source>
</evidence>
<evidence type="ECO:0000256" key="9">
    <source>
        <dbReference type="RuleBase" id="RU365015"/>
    </source>
</evidence>
<dbReference type="EC" id="3.2.1.26" evidence="3 8"/>
<dbReference type="EMBL" id="JABASA010000019">
    <property type="protein sequence ID" value="NMD49694.1"/>
    <property type="molecule type" value="Genomic_DNA"/>
</dbReference>
<evidence type="ECO:0000256" key="2">
    <source>
        <dbReference type="ARBA" id="ARBA00009902"/>
    </source>
</evidence>
<evidence type="ECO:0000313" key="13">
    <source>
        <dbReference type="Proteomes" id="UP000532121"/>
    </source>
</evidence>
<feature type="domain" description="Glycosyl hydrolase family 32 N-terminal" evidence="10">
    <location>
        <begin position="36"/>
        <end position="341"/>
    </location>
</feature>
<dbReference type="InterPro" id="IPR051214">
    <property type="entry name" value="GH32_Enzymes"/>
</dbReference>
<feature type="domain" description="Glycosyl hydrolase family 32 C-terminal" evidence="11">
    <location>
        <begin position="363"/>
        <end position="461"/>
    </location>
</feature>
<protein>
    <recommendedName>
        <fullName evidence="4 8">Sucrose-6-phosphate hydrolase</fullName>
        <ecNumber evidence="3 8">3.2.1.26</ecNumber>
    </recommendedName>
    <alternativeName>
        <fullName evidence="7 9">Invertase</fullName>
    </alternativeName>
</protein>
<dbReference type="SUPFAM" id="SSF49899">
    <property type="entry name" value="Concanavalin A-like lectins/glucanases"/>
    <property type="match status" value="1"/>
</dbReference>
<dbReference type="InterPro" id="IPR001362">
    <property type="entry name" value="Glyco_hydro_32"/>
</dbReference>
<dbReference type="InterPro" id="IPR023296">
    <property type="entry name" value="Glyco_hydro_beta-prop_sf"/>
</dbReference>
<comment type="caution">
    <text evidence="12">The sequence shown here is derived from an EMBL/GenBank/DDBJ whole genome shotgun (WGS) entry which is preliminary data.</text>
</comment>
<dbReference type="Gene3D" id="2.115.10.20">
    <property type="entry name" value="Glycosyl hydrolase domain, family 43"/>
    <property type="match status" value="1"/>
</dbReference>
<dbReference type="SUPFAM" id="SSF75005">
    <property type="entry name" value="Arabinanase/levansucrase/invertase"/>
    <property type="match status" value="1"/>
</dbReference>
<dbReference type="Pfam" id="PF00251">
    <property type="entry name" value="Glyco_hydro_32N"/>
    <property type="match status" value="1"/>
</dbReference>
<dbReference type="NCBIfam" id="TIGR01322">
    <property type="entry name" value="scrB_fam"/>
    <property type="match status" value="1"/>
</dbReference>
<dbReference type="InterPro" id="IPR013189">
    <property type="entry name" value="Glyco_hydro_32_C"/>
</dbReference>
<dbReference type="Gene3D" id="2.60.120.560">
    <property type="entry name" value="Exo-inulinase, domain 1"/>
    <property type="match status" value="1"/>
</dbReference>
<evidence type="ECO:0000256" key="7">
    <source>
        <dbReference type="ARBA" id="ARBA00033367"/>
    </source>
</evidence>
<comment type="function">
    <text evidence="9">Enables the bacterium to metabolize sucrose as a sole carbon source.</text>
</comment>
<accession>A0A7X9LF16</accession>
<evidence type="ECO:0000259" key="10">
    <source>
        <dbReference type="Pfam" id="PF00251"/>
    </source>
</evidence>
<reference evidence="12 13" key="1">
    <citation type="submission" date="2020-04" db="EMBL/GenBank/DDBJ databases">
        <title>MicrobeNet Type strains.</title>
        <authorList>
            <person name="Nicholson A.C."/>
        </authorList>
    </citation>
    <scope>NUCLEOTIDE SEQUENCE [LARGE SCALE GENOMIC DNA]</scope>
    <source>
        <strain evidence="12 13">DSM 22768</strain>
    </source>
</reference>
<proteinExistence type="inferred from homology"/>
<evidence type="ECO:0000256" key="4">
    <source>
        <dbReference type="ARBA" id="ARBA00019623"/>
    </source>
</evidence>
<name>A0A7X9LF16_STRRT</name>
<evidence type="ECO:0000313" key="12">
    <source>
        <dbReference type="EMBL" id="NMD49694.1"/>
    </source>
</evidence>
<comment type="subcellular location">
    <subcellularLocation>
        <location evidence="9">Cytoplasm</location>
    </subcellularLocation>
</comment>
<gene>
    <name evidence="12" type="ORF">HHO37_08475</name>
</gene>
<dbReference type="SMART" id="SM00640">
    <property type="entry name" value="Glyco_32"/>
    <property type="match status" value="1"/>
</dbReference>
<dbReference type="GO" id="GO:0004564">
    <property type="term" value="F:beta-fructofuranosidase activity"/>
    <property type="evidence" value="ECO:0007669"/>
    <property type="project" value="UniProtKB-EC"/>
</dbReference>
<comment type="similarity">
    <text evidence="2 8">Belongs to the glycosyl hydrolase 32 family.</text>
</comment>
<keyword evidence="9" id="KW-0963">Cytoplasm</keyword>
<sequence length="486" mass="55745">MKEWTREERYRVLQGADDIRGLYESIKESDYRQTYHLQPITGLSSDPNGFVYHKGVWHLFYQWCPWGAVHGLKYWYHTASKDLIHWKNCGVGIYPDSFYDNKGVHSGSGFSTGDDLYLFYTGNHRDEDWVRTPYTCVAKLEDSGELIKAPQPLFGPHENYTEHQRDPKVVYDEETQKYYILLGAQSKDLKGKVLIYSSDSLLEGWTFVGELRVPGFEDLGGMWECPSIERISGKDVLVFSPQYTTLPNRNQSTNHNIYLLGKMDYKNLTFTAEGNYRHLDYGFDFYAAQFAANNGDPDRAVLTAWMGLPDNHYPTEAEDWEGSLTLPRELRLVNNRLLQRPVPALALLREKAVVLDEELPRVCELEVSNHQGQDFELKLFSKKDGSGGFCISYDSQTKLCTVDRSQMDQHFNAELGECLTVPLEDELTKLAVYIDKSSVEIFINDGQATFTSHLYPTKQEAYYSASSHLDLQAWLLKPAVTDDFVI</sequence>
<dbReference type="InterPro" id="IPR013148">
    <property type="entry name" value="Glyco_hydro_32_N"/>
</dbReference>
<comment type="catalytic activity">
    <reaction evidence="8">
        <text>Hydrolysis of terminal non-reducing beta-D-fructofuranoside residues in beta-D-fructofuranosides.</text>
        <dbReference type="EC" id="3.2.1.26"/>
    </reaction>
</comment>
<dbReference type="RefSeq" id="WP_193523854.1">
    <property type="nucleotide sequence ID" value="NZ_JABASA010000019.1"/>
</dbReference>
<evidence type="ECO:0000256" key="8">
    <source>
        <dbReference type="RuleBase" id="RU362110"/>
    </source>
</evidence>
<dbReference type="InterPro" id="IPR006232">
    <property type="entry name" value="Suc6P_hydrolase"/>
</dbReference>
<dbReference type="CDD" id="cd18623">
    <property type="entry name" value="GH32_ScrB-like"/>
    <property type="match status" value="1"/>
</dbReference>
<evidence type="ECO:0000256" key="5">
    <source>
        <dbReference type="ARBA" id="ARBA00022801"/>
    </source>
</evidence>
<evidence type="ECO:0000256" key="1">
    <source>
        <dbReference type="ARBA" id="ARBA00004914"/>
    </source>
</evidence>
<evidence type="ECO:0000256" key="6">
    <source>
        <dbReference type="ARBA" id="ARBA00023295"/>
    </source>
</evidence>
<dbReference type="Pfam" id="PF08244">
    <property type="entry name" value="Glyco_hydro_32C"/>
    <property type="match status" value="1"/>
</dbReference>
<dbReference type="GO" id="GO:0005737">
    <property type="term" value="C:cytoplasm"/>
    <property type="evidence" value="ECO:0007669"/>
    <property type="project" value="UniProtKB-SubCell"/>
</dbReference>